<gene>
    <name evidence="3" type="ORF">CLV71_10870</name>
</gene>
<comment type="caution">
    <text evidence="3">The sequence shown here is derived from an EMBL/GenBank/DDBJ whole genome shotgun (WGS) entry which is preliminary data.</text>
</comment>
<feature type="region of interest" description="Disordered" evidence="1">
    <location>
        <begin position="1"/>
        <end position="33"/>
    </location>
</feature>
<sequence>MHEHEEQREDRSPVHRTKRTDSPTPDLPTDLRPASVVGLQQVIGNVAVSRLLDAERDRAGQDQDAGAAVHDVLRTPGRPLPEPVRADMEARLGADFSDVRVHTDHTAHESAESVDSQAYTSGSHIVFRQGRYDTASETGRRTLAHELTHVVQQRSGPVEGTDAGDGLAVSDPSDRFEREAIRVAAQAVGGGSPAITEAAGSSSHGTPVARLMTAEQFKKRTKGGTFRGRGDKIELVEAALVAYHAIAQDNYVARRAQLEVLRDAADTYLTTSTKRKHQATVDVLVEESHTESYDLRLLAVVQETLERATGHLAVYQVLNTADQEADPTAKLRHLQRAQDLVVTELDRTNAADDSDLATVSTKLGEWMNLVAADMDQNALRPFIGDDLRELTRMSTDQTVPQVTREILTELLVHQSITQFENGRPGTTLSPAGAAMKYTLKNPVNQPMGGTDRLGSLAHELTHVDAGEAYDNTPVLLLFKRGLEDDEIKQLAARRAADIDNLRTLLNAQQGLTAGQQSLFEGKLDYALRDRLKDYAAFYKSSNKIDAPTYDELIRLADLTKPNSGVLVEYDTVLNQLLVYLHRWGVDQQAPLYVETLRLAEQQRQERRS</sequence>
<dbReference type="Proteomes" id="UP000294927">
    <property type="component" value="Unassembled WGS sequence"/>
</dbReference>
<evidence type="ECO:0000256" key="1">
    <source>
        <dbReference type="SAM" id="MobiDB-lite"/>
    </source>
</evidence>
<evidence type="ECO:0000313" key="3">
    <source>
        <dbReference type="EMBL" id="TDV48710.1"/>
    </source>
</evidence>
<evidence type="ECO:0000313" key="4">
    <source>
        <dbReference type="Proteomes" id="UP000294927"/>
    </source>
</evidence>
<feature type="region of interest" description="Disordered" evidence="1">
    <location>
        <begin position="57"/>
        <end position="83"/>
    </location>
</feature>
<organism evidence="3 4">
    <name type="scientific">Actinophytocola oryzae</name>
    <dbReference type="NCBI Taxonomy" id="502181"/>
    <lineage>
        <taxon>Bacteria</taxon>
        <taxon>Bacillati</taxon>
        <taxon>Actinomycetota</taxon>
        <taxon>Actinomycetes</taxon>
        <taxon>Pseudonocardiales</taxon>
        <taxon>Pseudonocardiaceae</taxon>
    </lineage>
</organism>
<evidence type="ECO:0000259" key="2">
    <source>
        <dbReference type="Pfam" id="PF13699"/>
    </source>
</evidence>
<dbReference type="InterPro" id="IPR025295">
    <property type="entry name" value="eCIS_core_dom"/>
</dbReference>
<dbReference type="AlphaFoldDB" id="A0A4R7VHA4"/>
<feature type="compositionally biased region" description="Basic and acidic residues" evidence="1">
    <location>
        <begin position="1"/>
        <end position="13"/>
    </location>
</feature>
<dbReference type="EMBL" id="SOCP01000008">
    <property type="protein sequence ID" value="TDV48710.1"/>
    <property type="molecule type" value="Genomic_DNA"/>
</dbReference>
<reference evidence="3 4" key="1">
    <citation type="submission" date="2019-03" db="EMBL/GenBank/DDBJ databases">
        <title>Genomic Encyclopedia of Archaeal and Bacterial Type Strains, Phase II (KMG-II): from individual species to whole genera.</title>
        <authorList>
            <person name="Goeker M."/>
        </authorList>
    </citation>
    <scope>NUCLEOTIDE SEQUENCE [LARGE SCALE GENOMIC DNA]</scope>
    <source>
        <strain evidence="3 4">DSM 45499</strain>
    </source>
</reference>
<proteinExistence type="predicted"/>
<dbReference type="Pfam" id="PF13699">
    <property type="entry name" value="eCIS_core"/>
    <property type="match status" value="1"/>
</dbReference>
<protein>
    <submittedName>
        <fullName evidence="3">Uncharacterized protein DUF4157</fullName>
    </submittedName>
</protein>
<accession>A0A4R7VHA4</accession>
<keyword evidence="4" id="KW-1185">Reference proteome</keyword>
<name>A0A4R7VHA4_9PSEU</name>
<dbReference type="RefSeq" id="WP_133904764.1">
    <property type="nucleotide sequence ID" value="NZ_SOCP01000008.1"/>
</dbReference>
<dbReference type="OrthoDB" id="9153660at2"/>
<feature type="domain" description="eCIS core" evidence="2">
    <location>
        <begin position="79"/>
        <end position="156"/>
    </location>
</feature>